<evidence type="ECO:0000256" key="1">
    <source>
        <dbReference type="ARBA" id="ARBA00008366"/>
    </source>
</evidence>
<dbReference type="InterPro" id="IPR016446">
    <property type="entry name" value="Flavin_OxRdtase_Frp"/>
</dbReference>
<evidence type="ECO:0000256" key="2">
    <source>
        <dbReference type="ARBA" id="ARBA00022630"/>
    </source>
</evidence>
<proteinExistence type="inferred from homology"/>
<dbReference type="GO" id="GO:0016491">
    <property type="term" value="F:oxidoreductase activity"/>
    <property type="evidence" value="ECO:0007669"/>
    <property type="project" value="UniProtKB-KW"/>
</dbReference>
<protein>
    <submittedName>
        <fullName evidence="6">NADPH-dependent oxidoreductase</fullName>
    </submittedName>
</protein>
<dbReference type="RefSeq" id="WP_119340556.1">
    <property type="nucleotide sequence ID" value="NZ_BJXL01000081.1"/>
</dbReference>
<dbReference type="InterPro" id="IPR000415">
    <property type="entry name" value="Nitroreductase-like"/>
</dbReference>
<sequence length="317" mass="35428">MSDLYELYQRRASVRKFKPEPLREGDLDKLLLAAQRAPTDATAQMYSLLRISNPALRKEISSHSGQNPHIETCAEFFLILADVYRLRRLLERRGGTFGRWPRTALHFAITDAVLAGSALATMAESLGYGIVWIGGVLNGIREIVRLCKLPQGVIPVAGLCVGVPDESPSPRPRLPRGLVVHENQYHDYSPEELEQAYTAMAPITRSGDWYRVLERYFAQGGTMEEREPAYQVLTARQGFEPDLPPELLEKLEEKEIEAGSLGQLIEAAFTGGFRSLQFHSKGYVWVEKEPEAYRGDGPPGEALAKALLQSPKERVIP</sequence>
<dbReference type="InterPro" id="IPR029479">
    <property type="entry name" value="Nitroreductase"/>
</dbReference>
<dbReference type="OrthoDB" id="9775805at2"/>
<dbReference type="Pfam" id="PF00881">
    <property type="entry name" value="Nitroreductase"/>
    <property type="match status" value="1"/>
</dbReference>
<dbReference type="PANTHER" id="PTHR43425:SF2">
    <property type="entry name" value="OXYGEN-INSENSITIVE NADPH NITROREDUCTASE"/>
    <property type="match status" value="1"/>
</dbReference>
<reference evidence="6 7" key="1">
    <citation type="submission" date="2019-07" db="EMBL/GenBank/DDBJ databases">
        <title>Whole genome shotgun sequence of Meiothermus hypogaeus NBRC 106114.</title>
        <authorList>
            <person name="Hosoyama A."/>
            <person name="Uohara A."/>
            <person name="Ohji S."/>
            <person name="Ichikawa N."/>
        </authorList>
    </citation>
    <scope>NUCLEOTIDE SEQUENCE [LARGE SCALE GENOMIC DNA]</scope>
    <source>
        <strain evidence="6 7">NBRC 106114</strain>
    </source>
</reference>
<dbReference type="EMBL" id="BJXL01000081">
    <property type="protein sequence ID" value="GEM84167.1"/>
    <property type="molecule type" value="Genomic_DNA"/>
</dbReference>
<accession>A0A511R4E3</accession>
<keyword evidence="2" id="KW-0285">Flavoprotein</keyword>
<evidence type="ECO:0000259" key="5">
    <source>
        <dbReference type="Pfam" id="PF00881"/>
    </source>
</evidence>
<organism evidence="6 7">
    <name type="scientific">Meiothermus hypogaeus NBRC 106114</name>
    <dbReference type="NCBI Taxonomy" id="1227553"/>
    <lineage>
        <taxon>Bacteria</taxon>
        <taxon>Thermotogati</taxon>
        <taxon>Deinococcota</taxon>
        <taxon>Deinococci</taxon>
        <taxon>Thermales</taxon>
        <taxon>Thermaceae</taxon>
        <taxon>Meiothermus</taxon>
    </lineage>
</organism>
<dbReference type="AlphaFoldDB" id="A0A511R4E3"/>
<feature type="domain" description="Nitroreductase" evidence="5">
    <location>
        <begin position="10"/>
        <end position="162"/>
    </location>
</feature>
<keyword evidence="4" id="KW-0560">Oxidoreductase</keyword>
<evidence type="ECO:0000313" key="7">
    <source>
        <dbReference type="Proteomes" id="UP000321197"/>
    </source>
</evidence>
<gene>
    <name evidence="6" type="ORF">MHY01S_23330</name>
</gene>
<dbReference type="PANTHER" id="PTHR43425">
    <property type="entry name" value="OXYGEN-INSENSITIVE NADPH NITROREDUCTASE"/>
    <property type="match status" value="1"/>
</dbReference>
<evidence type="ECO:0000256" key="4">
    <source>
        <dbReference type="ARBA" id="ARBA00023002"/>
    </source>
</evidence>
<evidence type="ECO:0000256" key="3">
    <source>
        <dbReference type="ARBA" id="ARBA00022643"/>
    </source>
</evidence>
<comment type="similarity">
    <text evidence="1">Belongs to the flavin oxidoreductase frp family.</text>
</comment>
<dbReference type="SUPFAM" id="SSF55469">
    <property type="entry name" value="FMN-dependent nitroreductase-like"/>
    <property type="match status" value="1"/>
</dbReference>
<dbReference type="Proteomes" id="UP000321197">
    <property type="component" value="Unassembled WGS sequence"/>
</dbReference>
<evidence type="ECO:0000313" key="6">
    <source>
        <dbReference type="EMBL" id="GEM84167.1"/>
    </source>
</evidence>
<comment type="caution">
    <text evidence="6">The sequence shown here is derived from an EMBL/GenBank/DDBJ whole genome shotgun (WGS) entry which is preliminary data.</text>
</comment>
<dbReference type="Gene3D" id="3.40.109.10">
    <property type="entry name" value="NADH Oxidase"/>
    <property type="match status" value="1"/>
</dbReference>
<name>A0A511R4E3_9DEIN</name>
<keyword evidence="3" id="KW-0288">FMN</keyword>